<dbReference type="GO" id="GO:0008168">
    <property type="term" value="F:methyltransferase activity"/>
    <property type="evidence" value="ECO:0007669"/>
    <property type="project" value="UniProtKB-KW"/>
</dbReference>
<reference evidence="1" key="2">
    <citation type="submission" date="2019-07" db="EMBL/GenBank/DDBJ databases">
        <authorList>
            <person name="Yang Y."/>
            <person name="Bocs S."/>
            <person name="Baudouin L."/>
        </authorList>
    </citation>
    <scope>NUCLEOTIDE SEQUENCE</scope>
    <source>
        <tissue evidence="1">Spear leaf of Hainan Tall coconut</tissue>
    </source>
</reference>
<evidence type="ECO:0000313" key="1">
    <source>
        <dbReference type="EMBL" id="KAG1338564.1"/>
    </source>
</evidence>
<comment type="caution">
    <text evidence="1">The sequence shown here is derived from an EMBL/GenBank/DDBJ whole genome shotgun (WGS) entry which is preliminary data.</text>
</comment>
<keyword evidence="1" id="KW-0808">Transferase</keyword>
<dbReference type="AlphaFoldDB" id="A0A8K0I6X9"/>
<dbReference type="GO" id="GO:0032259">
    <property type="term" value="P:methylation"/>
    <property type="evidence" value="ECO:0007669"/>
    <property type="project" value="UniProtKB-KW"/>
</dbReference>
<gene>
    <name evidence="1" type="ORF">COCNU_04G008700</name>
</gene>
<dbReference type="Proteomes" id="UP000797356">
    <property type="component" value="Chromosome 4"/>
</dbReference>
<dbReference type="EMBL" id="CM017875">
    <property type="protein sequence ID" value="KAG1338564.1"/>
    <property type="molecule type" value="Genomic_DNA"/>
</dbReference>
<keyword evidence="1" id="KW-0489">Methyltransferase</keyword>
<name>A0A8K0I6X9_COCNU</name>
<reference evidence="1" key="1">
    <citation type="journal article" date="2017" name="Gigascience">
        <title>The genome draft of coconut (Cocos nucifera).</title>
        <authorList>
            <person name="Xiao Y."/>
            <person name="Xu P."/>
            <person name="Fan H."/>
            <person name="Baudouin L."/>
            <person name="Xia W."/>
            <person name="Bocs S."/>
            <person name="Xu J."/>
            <person name="Li Q."/>
            <person name="Guo A."/>
            <person name="Zhou L."/>
            <person name="Li J."/>
            <person name="Wu Y."/>
            <person name="Ma Z."/>
            <person name="Armero A."/>
            <person name="Issali A.E."/>
            <person name="Liu N."/>
            <person name="Peng M."/>
            <person name="Yang Y."/>
        </authorList>
    </citation>
    <scope>NUCLEOTIDE SEQUENCE</scope>
    <source>
        <tissue evidence="1">Spear leaf of Hainan Tall coconut</tissue>
    </source>
</reference>
<organism evidence="1 2">
    <name type="scientific">Cocos nucifera</name>
    <name type="common">Coconut palm</name>
    <dbReference type="NCBI Taxonomy" id="13894"/>
    <lineage>
        <taxon>Eukaryota</taxon>
        <taxon>Viridiplantae</taxon>
        <taxon>Streptophyta</taxon>
        <taxon>Embryophyta</taxon>
        <taxon>Tracheophyta</taxon>
        <taxon>Spermatophyta</taxon>
        <taxon>Magnoliopsida</taxon>
        <taxon>Liliopsida</taxon>
        <taxon>Arecaceae</taxon>
        <taxon>Arecoideae</taxon>
        <taxon>Cocoseae</taxon>
        <taxon>Attaleinae</taxon>
        <taxon>Cocos</taxon>
    </lineage>
</organism>
<accession>A0A8K0I6X9</accession>
<protein>
    <submittedName>
        <fullName evidence="1">Putative methyltransferase PMT21</fullName>
    </submittedName>
</protein>
<sequence>MEEYKAFADFKSEVIEGAISTYHFGFKEYLGKVKEFFTEVDISLIVTQLKGPVEVEDKEGEAAPSEVATP</sequence>
<evidence type="ECO:0000313" key="2">
    <source>
        <dbReference type="Proteomes" id="UP000797356"/>
    </source>
</evidence>
<proteinExistence type="predicted"/>
<keyword evidence="2" id="KW-1185">Reference proteome</keyword>